<sequence>MIEEEKDGTKITPNICEVHRTCCGKEYFGFFVSPPAPPRKEGSVEGHGVGTRSHASHEVSRLWLHAAFASVALADGNSALHQRTLRLGEELSQEHLKVEALEEELRGLRLQATTTSNLPWELALMALDLQRVEKRRWVDLQLAERRMEDVLRALQDELPIDLSTEPPCRWLRLGELFSVQPGPSPPTPGSGRGVHAPVSRRMV</sequence>
<accession>A0AAV3QW74</accession>
<reference evidence="3 4" key="1">
    <citation type="submission" date="2024-01" db="EMBL/GenBank/DDBJ databases">
        <title>The complete chloroplast genome sequence of Lithospermum erythrorhizon: insights into the phylogenetic relationship among Boraginaceae species and the maternal lineages of purple gromwells.</title>
        <authorList>
            <person name="Okada T."/>
            <person name="Watanabe K."/>
        </authorList>
    </citation>
    <scope>NUCLEOTIDE SEQUENCE [LARGE SCALE GENOMIC DNA]</scope>
</reference>
<protein>
    <submittedName>
        <fullName evidence="3">Uncharacterized protein</fullName>
    </submittedName>
</protein>
<feature type="region of interest" description="Disordered" evidence="2">
    <location>
        <begin position="181"/>
        <end position="203"/>
    </location>
</feature>
<feature type="coiled-coil region" evidence="1">
    <location>
        <begin position="91"/>
        <end position="118"/>
    </location>
</feature>
<keyword evidence="1" id="KW-0175">Coiled coil</keyword>
<dbReference type="EMBL" id="BAABME010005685">
    <property type="protein sequence ID" value="GAA0166317.1"/>
    <property type="molecule type" value="Genomic_DNA"/>
</dbReference>
<name>A0AAV3QW74_LITER</name>
<dbReference type="Proteomes" id="UP001454036">
    <property type="component" value="Unassembled WGS sequence"/>
</dbReference>
<organism evidence="3 4">
    <name type="scientific">Lithospermum erythrorhizon</name>
    <name type="common">Purple gromwell</name>
    <name type="synonym">Lithospermum officinale var. erythrorhizon</name>
    <dbReference type="NCBI Taxonomy" id="34254"/>
    <lineage>
        <taxon>Eukaryota</taxon>
        <taxon>Viridiplantae</taxon>
        <taxon>Streptophyta</taxon>
        <taxon>Embryophyta</taxon>
        <taxon>Tracheophyta</taxon>
        <taxon>Spermatophyta</taxon>
        <taxon>Magnoliopsida</taxon>
        <taxon>eudicotyledons</taxon>
        <taxon>Gunneridae</taxon>
        <taxon>Pentapetalae</taxon>
        <taxon>asterids</taxon>
        <taxon>lamiids</taxon>
        <taxon>Boraginales</taxon>
        <taxon>Boraginaceae</taxon>
        <taxon>Boraginoideae</taxon>
        <taxon>Lithospermeae</taxon>
        <taxon>Lithospermum</taxon>
    </lineage>
</organism>
<evidence type="ECO:0000256" key="2">
    <source>
        <dbReference type="SAM" id="MobiDB-lite"/>
    </source>
</evidence>
<evidence type="ECO:0000313" key="4">
    <source>
        <dbReference type="Proteomes" id="UP001454036"/>
    </source>
</evidence>
<gene>
    <name evidence="3" type="ORF">LIER_21495</name>
</gene>
<proteinExistence type="predicted"/>
<dbReference type="AlphaFoldDB" id="A0AAV3QW74"/>
<evidence type="ECO:0000313" key="3">
    <source>
        <dbReference type="EMBL" id="GAA0166317.1"/>
    </source>
</evidence>
<evidence type="ECO:0000256" key="1">
    <source>
        <dbReference type="SAM" id="Coils"/>
    </source>
</evidence>
<keyword evidence="4" id="KW-1185">Reference proteome</keyword>
<comment type="caution">
    <text evidence="3">The sequence shown here is derived from an EMBL/GenBank/DDBJ whole genome shotgun (WGS) entry which is preliminary data.</text>
</comment>